<protein>
    <recommendedName>
        <fullName evidence="3">Protein containing prepilin-type N-cleavage/methylation domain protein</fullName>
    </recommendedName>
</protein>
<gene>
    <name evidence="2" type="ORF">MNB_SM-6-798</name>
</gene>
<sequence length="300" mass="33680">MRFRYAFTMIELLFVIVVMGILGKYGVEFLAQAYHNFIFSKINNQLQADAEMAVETIAARLQYRIKNSTIARKSSNGDFEAIQSASGTEYDILEWVGSDEESFRGASKPLWSGIIDLDDSNATYLVSPETNTSDVNNTVVALSDSSGTDINNTALYFIGSNSDKNQWGWEIPHPAFTDQNKSIHPVKTDTNESVFIPKVGDFSGIDVYEYYKLSWTAYAVGMNDYNATGNNTGTLKLWYDYQPWDGDDYNSTTTKSVTIMENVSTFQFRAVGSVIKIQVCVKSDLVEDEKYSVCKEKTVF</sequence>
<accession>A0A1W1CC91</accession>
<organism evidence="2">
    <name type="scientific">hydrothermal vent metagenome</name>
    <dbReference type="NCBI Taxonomy" id="652676"/>
    <lineage>
        <taxon>unclassified sequences</taxon>
        <taxon>metagenomes</taxon>
        <taxon>ecological metagenomes</taxon>
    </lineage>
</organism>
<dbReference type="NCBIfam" id="TIGR02532">
    <property type="entry name" value="IV_pilin_GFxxxE"/>
    <property type="match status" value="1"/>
</dbReference>
<dbReference type="AlphaFoldDB" id="A0A1W1CC91"/>
<reference evidence="2" key="1">
    <citation type="submission" date="2016-10" db="EMBL/GenBank/DDBJ databases">
        <authorList>
            <person name="de Groot N.N."/>
        </authorList>
    </citation>
    <scope>NUCLEOTIDE SEQUENCE</scope>
</reference>
<keyword evidence="1" id="KW-0812">Transmembrane</keyword>
<keyword evidence="1" id="KW-0472">Membrane</keyword>
<keyword evidence="1" id="KW-1133">Transmembrane helix</keyword>
<dbReference type="Gene3D" id="3.30.700.10">
    <property type="entry name" value="Glycoprotein, Type 4 Pilin"/>
    <property type="match status" value="1"/>
</dbReference>
<proteinExistence type="predicted"/>
<dbReference type="InterPro" id="IPR045584">
    <property type="entry name" value="Pilin-like"/>
</dbReference>
<dbReference type="InterPro" id="IPR012902">
    <property type="entry name" value="N_methyl_site"/>
</dbReference>
<evidence type="ECO:0008006" key="3">
    <source>
        <dbReference type="Google" id="ProtNLM"/>
    </source>
</evidence>
<dbReference type="EMBL" id="FPHK01000070">
    <property type="protein sequence ID" value="SFV63448.1"/>
    <property type="molecule type" value="Genomic_DNA"/>
</dbReference>
<evidence type="ECO:0000256" key="1">
    <source>
        <dbReference type="SAM" id="Phobius"/>
    </source>
</evidence>
<feature type="transmembrane region" description="Helical" evidence="1">
    <location>
        <begin position="12"/>
        <end position="34"/>
    </location>
</feature>
<name>A0A1W1CC91_9ZZZZ</name>
<dbReference type="SUPFAM" id="SSF54523">
    <property type="entry name" value="Pili subunits"/>
    <property type="match status" value="1"/>
</dbReference>
<evidence type="ECO:0000313" key="2">
    <source>
        <dbReference type="EMBL" id="SFV63448.1"/>
    </source>
</evidence>